<dbReference type="PANTHER" id="PTHR43391">
    <property type="entry name" value="RETINOL DEHYDROGENASE-RELATED"/>
    <property type="match status" value="1"/>
</dbReference>
<evidence type="ECO:0000256" key="2">
    <source>
        <dbReference type="ARBA" id="ARBA00022857"/>
    </source>
</evidence>
<dbReference type="RefSeq" id="WP_258365687.1">
    <property type="nucleotide sequence ID" value="NZ_QJSZ01000031.1"/>
</dbReference>
<evidence type="ECO:0000256" key="3">
    <source>
        <dbReference type="ARBA" id="ARBA00023002"/>
    </source>
</evidence>
<comment type="similarity">
    <text evidence="1">Belongs to the short-chain dehydrogenases/reductases (SDR) family.</text>
</comment>
<dbReference type="Proteomes" id="UP000217696">
    <property type="component" value="Chromosome"/>
</dbReference>
<keyword evidence="5" id="KW-1185">Reference proteome</keyword>
<organism evidence="4 5">
    <name type="scientific">Aneurinibacillus soli</name>
    <dbReference type="NCBI Taxonomy" id="1500254"/>
    <lineage>
        <taxon>Bacteria</taxon>
        <taxon>Bacillati</taxon>
        <taxon>Bacillota</taxon>
        <taxon>Bacilli</taxon>
        <taxon>Bacillales</taxon>
        <taxon>Paenibacillaceae</taxon>
        <taxon>Aneurinibacillus group</taxon>
        <taxon>Aneurinibacillus</taxon>
    </lineage>
</organism>
<gene>
    <name evidence="4" type="primary">ptlF</name>
    <name evidence="4" type="ORF">CB4_02943</name>
</gene>
<protein>
    <submittedName>
        <fullName evidence="4">1-deoxy-11-beta-hydroxypentalenate dehydrogenase</fullName>
        <ecNumber evidence="4">1.1.1.340</ecNumber>
    </submittedName>
</protein>
<dbReference type="InterPro" id="IPR036291">
    <property type="entry name" value="NAD(P)-bd_dom_sf"/>
</dbReference>
<name>A0A0U5BKR1_9BACL</name>
<evidence type="ECO:0000256" key="1">
    <source>
        <dbReference type="ARBA" id="ARBA00006484"/>
    </source>
</evidence>
<dbReference type="KEGG" id="asoc:CB4_02943"/>
<reference evidence="4 5" key="1">
    <citation type="submission" date="2015-12" db="EMBL/GenBank/DDBJ databases">
        <title>Genome sequence of Aneurinibacillus soli.</title>
        <authorList>
            <person name="Lee J.S."/>
            <person name="Lee K.C."/>
            <person name="Kim K.K."/>
            <person name="Lee B.W."/>
        </authorList>
    </citation>
    <scope>NUCLEOTIDE SEQUENCE [LARGE SCALE GENOMIC DNA]</scope>
    <source>
        <strain evidence="4 5">CB4</strain>
    </source>
</reference>
<dbReference type="SUPFAM" id="SSF51735">
    <property type="entry name" value="NAD(P)-binding Rossmann-fold domains"/>
    <property type="match status" value="1"/>
</dbReference>
<keyword evidence="3 4" id="KW-0560">Oxidoreductase</keyword>
<evidence type="ECO:0000313" key="5">
    <source>
        <dbReference type="Proteomes" id="UP000217696"/>
    </source>
</evidence>
<dbReference type="EC" id="1.1.1.340" evidence="4"/>
<dbReference type="GO" id="GO:0016491">
    <property type="term" value="F:oxidoreductase activity"/>
    <property type="evidence" value="ECO:0007669"/>
    <property type="project" value="UniProtKB-KW"/>
</dbReference>
<dbReference type="Gene3D" id="3.40.50.720">
    <property type="entry name" value="NAD(P)-binding Rossmann-like Domain"/>
    <property type="match status" value="1"/>
</dbReference>
<dbReference type="InterPro" id="IPR002347">
    <property type="entry name" value="SDR_fam"/>
</dbReference>
<evidence type="ECO:0000313" key="4">
    <source>
        <dbReference type="EMBL" id="BAU28766.1"/>
    </source>
</evidence>
<accession>A0A0U5BKR1</accession>
<dbReference type="PANTHER" id="PTHR43391:SF14">
    <property type="entry name" value="DEHYDROGENASE_REDUCTASE SDR FAMILY PROTEIN 7-LIKE"/>
    <property type="match status" value="1"/>
</dbReference>
<dbReference type="AlphaFoldDB" id="A0A0U5BKR1"/>
<proteinExistence type="inferred from homology"/>
<dbReference type="EMBL" id="AP017312">
    <property type="protein sequence ID" value="BAU28766.1"/>
    <property type="molecule type" value="Genomic_DNA"/>
</dbReference>
<keyword evidence="2" id="KW-0521">NADP</keyword>
<dbReference type="Pfam" id="PF00106">
    <property type="entry name" value="adh_short"/>
    <property type="match status" value="1"/>
</dbReference>
<dbReference type="PRINTS" id="PR00081">
    <property type="entry name" value="GDHRDH"/>
</dbReference>
<sequence>MKAAGATVLSVVTDVAKERDIQALAQKTDCHIVNTASRAGLESGPGTGVYRVSKHALVSLTETLYHELKMVRARIGVSVLCPGSVRTQICDADRNRPSEFSKPGDIMPPSPQESKIIEFIRAGVEQGISPEEVAELTFSAIANNQFYIMPDPDYKQAVQQRMDDILNQQNPTFVIPDSL</sequence>